<evidence type="ECO:0000256" key="3">
    <source>
        <dbReference type="ARBA" id="ARBA00023052"/>
    </source>
</evidence>
<keyword evidence="3" id="KW-0786">Thiamine pyrophosphate</keyword>
<evidence type="ECO:0000256" key="2">
    <source>
        <dbReference type="ARBA" id="ARBA00023002"/>
    </source>
</evidence>
<dbReference type="GO" id="GO:0016491">
    <property type="term" value="F:oxidoreductase activity"/>
    <property type="evidence" value="ECO:0007669"/>
    <property type="project" value="UniProtKB-KW"/>
</dbReference>
<dbReference type="InterPro" id="IPR005475">
    <property type="entry name" value="Transketolase-like_Pyr-bd"/>
</dbReference>
<dbReference type="SUPFAM" id="SSF52518">
    <property type="entry name" value="Thiamin diphosphate-binding fold (THDP-binding)"/>
    <property type="match status" value="1"/>
</dbReference>
<keyword evidence="5" id="KW-0670">Pyruvate</keyword>
<dbReference type="Gene3D" id="3.40.50.970">
    <property type="match status" value="1"/>
</dbReference>
<dbReference type="RefSeq" id="WP_109601200.1">
    <property type="nucleotide sequence ID" value="NZ_BONA01000077.1"/>
</dbReference>
<dbReference type="SUPFAM" id="SSF52922">
    <property type="entry name" value="TK C-terminal domain-like"/>
    <property type="match status" value="1"/>
</dbReference>
<dbReference type="InterPro" id="IPR029061">
    <property type="entry name" value="THDP-binding"/>
</dbReference>
<dbReference type="InterPro" id="IPR033248">
    <property type="entry name" value="Transketolase_C"/>
</dbReference>
<comment type="caution">
    <text evidence="5">The sequence shown here is derived from an EMBL/GenBank/DDBJ whole genome shotgun (WGS) entry which is preliminary data.</text>
</comment>
<sequence>MNEVGLLDVVVQEEFDRDPTLVFLATNSPAALRGRFGADRVRICAISEQAMVGMGVGAAMSGLRPIVDLNRASFGLLTMDQLVNHAGRMHYQSGGGYRVPMVVTAATRGRQQLGPQNEQCTYGLFMQTPGLTVVVPGSLAEACGLLRTAVRWPGPVLYFVAPELNRQRGLSAALGTPPLPFGVAALLRRGDAATIVAIGGAVPVALAAAESLSNAGTDCDVLDPRTLAPLDVPAIADSVARTGRLIVVDDGPRSGAPVQILGRLAERPDALAALGGRVGFVCQPDVPVPSSPALEDLTWPTEQRIVDEVRRLLDADG</sequence>
<keyword evidence="2" id="KW-0560">Oxidoreductase</keyword>
<dbReference type="PANTHER" id="PTHR43257">
    <property type="entry name" value="PYRUVATE DEHYDROGENASE E1 COMPONENT BETA SUBUNIT"/>
    <property type="match status" value="1"/>
</dbReference>
<evidence type="ECO:0000259" key="4">
    <source>
        <dbReference type="SMART" id="SM00861"/>
    </source>
</evidence>
<reference evidence="5 6" key="1">
    <citation type="submission" date="2018-05" db="EMBL/GenBank/DDBJ databases">
        <title>Genomic Encyclopedia of Archaeal and Bacterial Type Strains, Phase II (KMG-II): from individual species to whole genera.</title>
        <authorList>
            <person name="Goeker M."/>
        </authorList>
    </citation>
    <scope>NUCLEOTIDE SEQUENCE [LARGE SCALE GENOMIC DNA]</scope>
    <source>
        <strain evidence="5 6">DSM 45184</strain>
    </source>
</reference>
<dbReference type="SMART" id="SM00861">
    <property type="entry name" value="Transket_pyr"/>
    <property type="match status" value="1"/>
</dbReference>
<dbReference type="OrthoDB" id="3457658at2"/>
<evidence type="ECO:0000256" key="1">
    <source>
        <dbReference type="ARBA" id="ARBA00001964"/>
    </source>
</evidence>
<organism evidence="5 6">
    <name type="scientific">Actinoplanes xinjiangensis</name>
    <dbReference type="NCBI Taxonomy" id="512350"/>
    <lineage>
        <taxon>Bacteria</taxon>
        <taxon>Bacillati</taxon>
        <taxon>Actinomycetota</taxon>
        <taxon>Actinomycetes</taxon>
        <taxon>Micromonosporales</taxon>
        <taxon>Micromonosporaceae</taxon>
        <taxon>Actinoplanes</taxon>
    </lineage>
</organism>
<comment type="cofactor">
    <cofactor evidence="1">
        <name>thiamine diphosphate</name>
        <dbReference type="ChEBI" id="CHEBI:58937"/>
    </cofactor>
</comment>
<protein>
    <submittedName>
        <fullName evidence="5">Pyruvate dehydrogenase E1 component beta subunit</fullName>
    </submittedName>
</protein>
<dbReference type="EMBL" id="QGGR01000024">
    <property type="protein sequence ID" value="PWK36091.1"/>
    <property type="molecule type" value="Genomic_DNA"/>
</dbReference>
<accession>A0A316EUU4</accession>
<evidence type="ECO:0000313" key="5">
    <source>
        <dbReference type="EMBL" id="PWK36091.1"/>
    </source>
</evidence>
<dbReference type="AlphaFoldDB" id="A0A316EUU4"/>
<dbReference type="GO" id="GO:0000287">
    <property type="term" value="F:magnesium ion binding"/>
    <property type="evidence" value="ECO:0007669"/>
    <property type="project" value="UniProtKB-ARBA"/>
</dbReference>
<gene>
    <name evidence="5" type="ORF">BC793_12472</name>
</gene>
<dbReference type="Gene3D" id="3.40.50.920">
    <property type="match status" value="1"/>
</dbReference>
<dbReference type="Pfam" id="PF02779">
    <property type="entry name" value="Transket_pyr"/>
    <property type="match status" value="1"/>
</dbReference>
<dbReference type="PANTHER" id="PTHR43257:SF2">
    <property type="entry name" value="PYRUVATE DEHYDROGENASE E1 COMPONENT SUBUNIT BETA"/>
    <property type="match status" value="1"/>
</dbReference>
<keyword evidence="6" id="KW-1185">Reference proteome</keyword>
<dbReference type="InterPro" id="IPR009014">
    <property type="entry name" value="Transketo_C/PFOR_II"/>
</dbReference>
<evidence type="ECO:0000313" key="6">
    <source>
        <dbReference type="Proteomes" id="UP000245697"/>
    </source>
</evidence>
<dbReference type="Proteomes" id="UP000245697">
    <property type="component" value="Unassembled WGS sequence"/>
</dbReference>
<dbReference type="Pfam" id="PF02780">
    <property type="entry name" value="Transketolase_C"/>
    <property type="match status" value="1"/>
</dbReference>
<feature type="domain" description="Transketolase-like pyrimidine-binding" evidence="4">
    <location>
        <begin position="1"/>
        <end position="167"/>
    </location>
</feature>
<proteinExistence type="predicted"/>
<name>A0A316EUU4_9ACTN</name>